<dbReference type="EMBL" id="CP010836">
    <property type="protein sequence ID" value="AJP73405.1"/>
    <property type="molecule type" value="Genomic_DNA"/>
</dbReference>
<keyword evidence="2" id="KW-1185">Reference proteome</keyword>
<sequence length="116" mass="12215">MTKLTEGAARVIAGDITDVFNAADTALLASARVAGSVLEGTAGSGMHPRTKQKLLETLNDGYGKILAGRKEMVQAQVQMVVIQRQSNLDTVDFGCWGAPATFFTTAEAKIDESAVV</sequence>
<evidence type="ECO:0000313" key="2">
    <source>
        <dbReference type="Proteomes" id="UP000032300"/>
    </source>
</evidence>
<reference evidence="1 2" key="2">
    <citation type="submission" date="2015-02" db="EMBL/GenBank/DDBJ databases">
        <title>The complete genome of Sphingomonas hengshuiensis sp. WHSC-8 isolated from soil of Hengshui Lake.</title>
        <authorList>
            <person name="Wei S."/>
            <person name="Guo J."/>
            <person name="Su C."/>
            <person name="Wu R."/>
            <person name="Zhang Z."/>
            <person name="Liang K."/>
            <person name="Li H."/>
            <person name="Wang T."/>
            <person name="Liu H."/>
            <person name="Zhang C."/>
            <person name="Li Z."/>
            <person name="Wang Q."/>
            <person name="Meng J."/>
        </authorList>
    </citation>
    <scope>NUCLEOTIDE SEQUENCE [LARGE SCALE GENOMIC DNA]</scope>
    <source>
        <strain evidence="1 2">WHSC-8</strain>
    </source>
</reference>
<protein>
    <submittedName>
        <fullName evidence="1">Uncharacterized protein</fullName>
    </submittedName>
</protein>
<dbReference type="Proteomes" id="UP000032300">
    <property type="component" value="Chromosome"/>
</dbReference>
<gene>
    <name evidence="1" type="ORF">TS85_18840</name>
</gene>
<name>A0A7U4JAT2_9SPHN</name>
<dbReference type="OrthoDB" id="7471926at2"/>
<evidence type="ECO:0000313" key="1">
    <source>
        <dbReference type="EMBL" id="AJP73405.1"/>
    </source>
</evidence>
<dbReference type="KEGG" id="sphi:TS85_18840"/>
<dbReference type="AlphaFoldDB" id="A0A7U4JAT2"/>
<proteinExistence type="predicted"/>
<accession>A0A7U4JAT2</accession>
<organism evidence="1 2">
    <name type="scientific">Sphingomonas hengshuiensis</name>
    <dbReference type="NCBI Taxonomy" id="1609977"/>
    <lineage>
        <taxon>Bacteria</taxon>
        <taxon>Pseudomonadati</taxon>
        <taxon>Pseudomonadota</taxon>
        <taxon>Alphaproteobacteria</taxon>
        <taxon>Sphingomonadales</taxon>
        <taxon>Sphingomonadaceae</taxon>
        <taxon>Sphingomonas</taxon>
    </lineage>
</organism>
<reference evidence="1 2" key="1">
    <citation type="journal article" date="2015" name="Int. J. Syst. Evol. Microbiol.">
        <title>Sphingomonas hengshuiensis sp. nov., isolated from lake wetland.</title>
        <authorList>
            <person name="Wei S."/>
            <person name="Wang T."/>
            <person name="Liu H."/>
            <person name="Zhang C."/>
            <person name="Guo J."/>
            <person name="Wang Q."/>
            <person name="Liang K."/>
            <person name="Zhang Z."/>
        </authorList>
    </citation>
    <scope>NUCLEOTIDE SEQUENCE [LARGE SCALE GENOMIC DNA]</scope>
    <source>
        <strain evidence="1 2">WHSC-8</strain>
    </source>
</reference>
<dbReference type="RefSeq" id="WP_044334278.1">
    <property type="nucleotide sequence ID" value="NZ_CP010836.1"/>
</dbReference>